<dbReference type="HOGENOM" id="CLU_2049650_0_0_1"/>
<dbReference type="EMBL" id="KB446539">
    <property type="protein sequence ID" value="EME43790.1"/>
    <property type="molecule type" value="Genomic_DNA"/>
</dbReference>
<gene>
    <name evidence="1" type="ORF">DOTSEDRAFT_44153</name>
</gene>
<reference evidence="2" key="1">
    <citation type="journal article" date="2012" name="PLoS Genet.">
        <title>The genomes of the fungal plant pathogens Cladosporium fulvum and Dothistroma septosporum reveal adaptation to different hosts and lifestyles but also signatures of common ancestry.</title>
        <authorList>
            <person name="de Wit P.J.G.M."/>
            <person name="van der Burgt A."/>
            <person name="Oekmen B."/>
            <person name="Stergiopoulos I."/>
            <person name="Abd-Elsalam K.A."/>
            <person name="Aerts A.L."/>
            <person name="Bahkali A.H."/>
            <person name="Beenen H.G."/>
            <person name="Chettri P."/>
            <person name="Cox M.P."/>
            <person name="Datema E."/>
            <person name="de Vries R.P."/>
            <person name="Dhillon B."/>
            <person name="Ganley A.R."/>
            <person name="Griffiths S.A."/>
            <person name="Guo Y."/>
            <person name="Hamelin R.C."/>
            <person name="Henrissat B."/>
            <person name="Kabir M.S."/>
            <person name="Jashni M.K."/>
            <person name="Kema G."/>
            <person name="Klaubauf S."/>
            <person name="Lapidus A."/>
            <person name="Levasseur A."/>
            <person name="Lindquist E."/>
            <person name="Mehrabi R."/>
            <person name="Ohm R.A."/>
            <person name="Owen T.J."/>
            <person name="Salamov A."/>
            <person name="Schwelm A."/>
            <person name="Schijlen E."/>
            <person name="Sun H."/>
            <person name="van den Burg H.A."/>
            <person name="van Ham R.C.H.J."/>
            <person name="Zhang S."/>
            <person name="Goodwin S.B."/>
            <person name="Grigoriev I.V."/>
            <person name="Collemare J."/>
            <person name="Bradshaw R.E."/>
        </authorList>
    </citation>
    <scope>NUCLEOTIDE SEQUENCE [LARGE SCALE GENOMIC DNA]</scope>
    <source>
        <strain evidence="2">NZE10 / CBS 128990</strain>
    </source>
</reference>
<accession>N1PN28</accession>
<evidence type="ECO:0000313" key="2">
    <source>
        <dbReference type="Proteomes" id="UP000016933"/>
    </source>
</evidence>
<protein>
    <submittedName>
        <fullName evidence="1">Uncharacterized protein</fullName>
    </submittedName>
</protein>
<sequence>MDRGRRVASMLTGDRIEDSALLQDLLSQIHHLQNEQKQLFQTVRFRVRKVNQNDATRLQKFEGFPGTDDNTLSLLRDSAAHWWDRPLSVWEPGPPATNTMFAVPEAYIMDLYSCALRDDA</sequence>
<name>N1PN28_DOTSN</name>
<dbReference type="AlphaFoldDB" id="N1PN28"/>
<dbReference type="OrthoDB" id="10291253at2759"/>
<proteinExistence type="predicted"/>
<reference evidence="1 2" key="2">
    <citation type="journal article" date="2012" name="PLoS Pathog.">
        <title>Diverse lifestyles and strategies of plant pathogenesis encoded in the genomes of eighteen Dothideomycetes fungi.</title>
        <authorList>
            <person name="Ohm R.A."/>
            <person name="Feau N."/>
            <person name="Henrissat B."/>
            <person name="Schoch C.L."/>
            <person name="Horwitz B.A."/>
            <person name="Barry K.W."/>
            <person name="Condon B.J."/>
            <person name="Copeland A.C."/>
            <person name="Dhillon B."/>
            <person name="Glaser F."/>
            <person name="Hesse C.N."/>
            <person name="Kosti I."/>
            <person name="LaButti K."/>
            <person name="Lindquist E.A."/>
            <person name="Lucas S."/>
            <person name="Salamov A.A."/>
            <person name="Bradshaw R.E."/>
            <person name="Ciuffetti L."/>
            <person name="Hamelin R.C."/>
            <person name="Kema G.H.J."/>
            <person name="Lawrence C."/>
            <person name="Scott J.A."/>
            <person name="Spatafora J.W."/>
            <person name="Turgeon B.G."/>
            <person name="de Wit P.J.G.M."/>
            <person name="Zhong S."/>
            <person name="Goodwin S.B."/>
            <person name="Grigoriev I.V."/>
        </authorList>
    </citation>
    <scope>NUCLEOTIDE SEQUENCE [LARGE SCALE GENOMIC DNA]</scope>
    <source>
        <strain evidence="2">NZE10 / CBS 128990</strain>
    </source>
</reference>
<organism evidence="1 2">
    <name type="scientific">Dothistroma septosporum (strain NZE10 / CBS 128990)</name>
    <name type="common">Red band needle blight fungus</name>
    <name type="synonym">Mycosphaerella pini</name>
    <dbReference type="NCBI Taxonomy" id="675120"/>
    <lineage>
        <taxon>Eukaryota</taxon>
        <taxon>Fungi</taxon>
        <taxon>Dikarya</taxon>
        <taxon>Ascomycota</taxon>
        <taxon>Pezizomycotina</taxon>
        <taxon>Dothideomycetes</taxon>
        <taxon>Dothideomycetidae</taxon>
        <taxon>Mycosphaerellales</taxon>
        <taxon>Mycosphaerellaceae</taxon>
        <taxon>Dothistroma</taxon>
    </lineage>
</organism>
<dbReference type="Proteomes" id="UP000016933">
    <property type="component" value="Unassembled WGS sequence"/>
</dbReference>
<keyword evidence="2" id="KW-1185">Reference proteome</keyword>
<evidence type="ECO:0000313" key="1">
    <source>
        <dbReference type="EMBL" id="EME43790.1"/>
    </source>
</evidence>